<dbReference type="GO" id="GO:0005634">
    <property type="term" value="C:nucleus"/>
    <property type="evidence" value="ECO:0007669"/>
    <property type="project" value="TreeGrafter"/>
</dbReference>
<protein>
    <recommendedName>
        <fullName evidence="4">Nuclear cap-binding protein subunit 3</fullName>
    </recommendedName>
</protein>
<dbReference type="EMBL" id="FNXT01000117">
    <property type="protein sequence ID" value="SZX60977.1"/>
    <property type="molecule type" value="Genomic_DNA"/>
</dbReference>
<dbReference type="PANTHER" id="PTHR16291">
    <property type="entry name" value="NUCLEAR CAP-BINDING PROTEIN SUBUNIT 3"/>
    <property type="match status" value="1"/>
</dbReference>
<dbReference type="Proteomes" id="UP000256970">
    <property type="component" value="Unassembled WGS sequence"/>
</dbReference>
<gene>
    <name evidence="2" type="ORF">BQ4739_LOCUS1516</name>
</gene>
<keyword evidence="3" id="KW-1185">Reference proteome</keyword>
<feature type="compositionally biased region" description="Basic and acidic residues" evidence="1">
    <location>
        <begin position="258"/>
        <end position="267"/>
    </location>
</feature>
<dbReference type="InterPro" id="IPR019416">
    <property type="entry name" value="NCBP3"/>
</dbReference>
<evidence type="ECO:0008006" key="4">
    <source>
        <dbReference type="Google" id="ProtNLM"/>
    </source>
</evidence>
<dbReference type="PANTHER" id="PTHR16291:SF0">
    <property type="entry name" value="NUCLEAR CAP-BINDING PROTEIN SUBUNIT 3"/>
    <property type="match status" value="1"/>
</dbReference>
<reference evidence="2 3" key="1">
    <citation type="submission" date="2016-10" db="EMBL/GenBank/DDBJ databases">
        <authorList>
            <person name="Cai Z."/>
        </authorList>
    </citation>
    <scope>NUCLEOTIDE SEQUENCE [LARGE SCALE GENOMIC DNA]</scope>
</reference>
<dbReference type="GO" id="GO:0003729">
    <property type="term" value="F:mRNA binding"/>
    <property type="evidence" value="ECO:0007669"/>
    <property type="project" value="InterPro"/>
</dbReference>
<dbReference type="Pfam" id="PF10309">
    <property type="entry name" value="NCBP3"/>
    <property type="match status" value="1"/>
</dbReference>
<dbReference type="InterPro" id="IPR012677">
    <property type="entry name" value="Nucleotide-bd_a/b_plait_sf"/>
</dbReference>
<feature type="region of interest" description="Disordered" evidence="1">
    <location>
        <begin position="1"/>
        <end position="40"/>
    </location>
</feature>
<feature type="region of interest" description="Disordered" evidence="1">
    <location>
        <begin position="258"/>
        <end position="429"/>
    </location>
</feature>
<feature type="compositionally biased region" description="Basic and acidic residues" evidence="1">
    <location>
        <begin position="375"/>
        <end position="395"/>
    </location>
</feature>
<dbReference type="Gene3D" id="3.30.70.330">
    <property type="match status" value="1"/>
</dbReference>
<organism evidence="2 3">
    <name type="scientific">Tetradesmus obliquus</name>
    <name type="common">Green alga</name>
    <name type="synonym">Acutodesmus obliquus</name>
    <dbReference type="NCBI Taxonomy" id="3088"/>
    <lineage>
        <taxon>Eukaryota</taxon>
        <taxon>Viridiplantae</taxon>
        <taxon>Chlorophyta</taxon>
        <taxon>core chlorophytes</taxon>
        <taxon>Chlorophyceae</taxon>
        <taxon>CS clade</taxon>
        <taxon>Sphaeropleales</taxon>
        <taxon>Scenedesmaceae</taxon>
        <taxon>Tetradesmus</taxon>
    </lineage>
</organism>
<dbReference type="AlphaFoldDB" id="A0A383V5T6"/>
<evidence type="ECO:0000256" key="1">
    <source>
        <dbReference type="SAM" id="MobiDB-lite"/>
    </source>
</evidence>
<evidence type="ECO:0000313" key="2">
    <source>
        <dbReference type="EMBL" id="SZX60977.1"/>
    </source>
</evidence>
<sequence length="429" mass="48661">MAERIVFSLEQEEQQPKSALEQQRERHRQRAERFGTQYHDPAALPKFAQEARKERFRREGFATGIDLFSEEEIAKRAARAKKFGLPEERQAPSYAPDPEDLKREARAKKFGMKYEKPTPDTLLQKQDLFEPRKDAPEDVPRREVAIYLYGIDVMSTSDVLAYFDEYGPSLVEWINDSSCCVVFEDAATTRRAIAGCGHPLTAEELSTAPDFMDETMGELDAAASIPMLWHKGRDFIKHVQGKDVKIPLMYRMATDLDQKDPHAEKRSRYLWKGKRRRDDSYQEQQQQQGRGRGRGRGRQQHGEYEGDDWQEEGQWGEGYAEGDDNMQQQQQQGGRGGRNVRQRAQQPVDVDMHDAEEDPAAAAAAAGGGEELDPDAARDLREQLKQRDAARRAAEEDLPWLEVPQPEGDAAEEDDDSASTSGSGSLSED</sequence>
<accession>A0A383V5T6</accession>
<dbReference type="GO" id="GO:0000340">
    <property type="term" value="F:RNA 7-methylguanosine cap binding"/>
    <property type="evidence" value="ECO:0007669"/>
    <property type="project" value="InterPro"/>
</dbReference>
<proteinExistence type="predicted"/>
<name>A0A383V5T6_TETOB</name>
<feature type="compositionally biased region" description="Low complexity" evidence="1">
    <location>
        <begin position="418"/>
        <end position="429"/>
    </location>
</feature>
<evidence type="ECO:0000313" key="3">
    <source>
        <dbReference type="Proteomes" id="UP000256970"/>
    </source>
</evidence>
<dbReference type="STRING" id="3088.A0A383V5T6"/>